<dbReference type="GO" id="GO:0016020">
    <property type="term" value="C:membrane"/>
    <property type="evidence" value="ECO:0007669"/>
    <property type="project" value="UniProtKB-SubCell"/>
</dbReference>
<evidence type="ECO:0000256" key="7">
    <source>
        <dbReference type="SAM" id="Phobius"/>
    </source>
</evidence>
<dbReference type="GO" id="GO:0055085">
    <property type="term" value="P:transmembrane transport"/>
    <property type="evidence" value="ECO:0007669"/>
    <property type="project" value="InterPro"/>
</dbReference>
<feature type="transmembrane region" description="Helical" evidence="7">
    <location>
        <begin position="47"/>
        <end position="68"/>
    </location>
</feature>
<dbReference type="Proteomes" id="UP000194606">
    <property type="component" value="Unassembled WGS sequence"/>
</dbReference>
<evidence type="ECO:0000256" key="2">
    <source>
        <dbReference type="ARBA" id="ARBA00022448"/>
    </source>
</evidence>
<dbReference type="PIRSF" id="PIRSF006060">
    <property type="entry name" value="AA_transporter"/>
    <property type="match status" value="1"/>
</dbReference>
<dbReference type="InterPro" id="IPR004841">
    <property type="entry name" value="AA-permease/SLC12A_dom"/>
</dbReference>
<dbReference type="Proteomes" id="UP001257962">
    <property type="component" value="Unassembled WGS sequence"/>
</dbReference>
<evidence type="ECO:0000313" key="11">
    <source>
        <dbReference type="EMBL" id="OUK04723.1"/>
    </source>
</evidence>
<keyword evidence="5 7" id="KW-1133">Transmembrane helix</keyword>
<reference evidence="9" key="2">
    <citation type="submission" date="2023-03" db="EMBL/GenBank/DDBJ databases">
        <authorList>
            <person name="Shen W."/>
            <person name="Cai J."/>
        </authorList>
    </citation>
    <scope>NUCLEOTIDE SEQUENCE</scope>
    <source>
        <strain evidence="9">P86-2</strain>
        <strain evidence="10">Y3</strain>
    </source>
</reference>
<comment type="subcellular location">
    <subcellularLocation>
        <location evidence="1">Membrane</location>
        <topology evidence="1">Multi-pass membrane protein</topology>
    </subcellularLocation>
</comment>
<dbReference type="Pfam" id="PF00324">
    <property type="entry name" value="AA_permease"/>
    <property type="match status" value="1"/>
</dbReference>
<sequence>MENSNQELKSSMKTRHVIMLSLGGAIGAGLFAGSSNAIQAAGPAVMIAYLLAGVILYVVMHGVGQIIIHQKENTVGLAGLISPYVGKRFAHFTDWVYWSLWMAVMVAESAAIAQFLGVWLPQIPSWIFVLIVAIITLGLNLYSVRVFAETEYWLAWTKIIVILILIVVGLYLVATQVFHLGLSDGLGRMNTYGGFMPNGMQGVFNSMLIVLYSYGGSELIALTVAEVENPKKAIPRAIRGVIIRIFSFYVIPMFIFVELYSWKFLSTTKESPFVLIFEKLGIPGAALIVNFVIILALFSVINSAIYATSRSVYSRAKDAKGPIGQTLGRLSKKQIPVAAIIFCSGMLFIGAILSFIFGDNLFVYLAGSISYTILIVWMMLLIAAIIFYFKTGLGGWFVKTVSILTLIVLLIVGYNVVISNPWGISVFALVVCLLSLLSYRKKEE</sequence>
<comment type="caution">
    <text evidence="11">The sequence shown here is derived from an EMBL/GenBank/DDBJ whole genome shotgun (WGS) entry which is preliminary data.</text>
</comment>
<dbReference type="RefSeq" id="WP_019291882.1">
    <property type="nucleotide sequence ID" value="NZ_CAKOCU010000030.1"/>
</dbReference>
<evidence type="ECO:0000256" key="5">
    <source>
        <dbReference type="ARBA" id="ARBA00022989"/>
    </source>
</evidence>
<evidence type="ECO:0000259" key="8">
    <source>
        <dbReference type="Pfam" id="PF00324"/>
    </source>
</evidence>
<evidence type="ECO:0000256" key="4">
    <source>
        <dbReference type="ARBA" id="ARBA00022970"/>
    </source>
</evidence>
<keyword evidence="6 7" id="KW-0472">Membrane</keyword>
<keyword evidence="4" id="KW-0029">Amino-acid transport</keyword>
<feature type="transmembrane region" description="Helical" evidence="7">
    <location>
        <begin position="159"/>
        <end position="182"/>
    </location>
</feature>
<feature type="transmembrane region" description="Helical" evidence="7">
    <location>
        <begin position="237"/>
        <end position="262"/>
    </location>
</feature>
<accession>A0A252CDU7</accession>
<feature type="transmembrane region" description="Helical" evidence="7">
    <location>
        <begin position="422"/>
        <end position="439"/>
    </location>
</feature>
<feature type="transmembrane region" description="Helical" evidence="7">
    <location>
        <begin position="95"/>
        <end position="120"/>
    </location>
</feature>
<proteinExistence type="predicted"/>
<evidence type="ECO:0000256" key="3">
    <source>
        <dbReference type="ARBA" id="ARBA00022692"/>
    </source>
</evidence>
<evidence type="ECO:0000313" key="10">
    <source>
        <dbReference type="EMBL" id="MDT2666222.1"/>
    </source>
</evidence>
<keyword evidence="3 7" id="KW-0812">Transmembrane</keyword>
<protein>
    <submittedName>
        <fullName evidence="11">Amino acid permease</fullName>
    </submittedName>
</protein>
<reference evidence="11 12" key="1">
    <citation type="submission" date="2017-02" db="EMBL/GenBank/DDBJ databases">
        <authorList>
            <person name="Peterson S.W."/>
        </authorList>
    </citation>
    <scope>NUCLEOTIDE SEQUENCE [LARGE SCALE GENOMIC DNA]</scope>
    <source>
        <strain evidence="11">159469</strain>
    </source>
</reference>
<evidence type="ECO:0000313" key="12">
    <source>
        <dbReference type="Proteomes" id="UP000194606"/>
    </source>
</evidence>
<evidence type="ECO:0000256" key="1">
    <source>
        <dbReference type="ARBA" id="ARBA00004141"/>
    </source>
</evidence>
<dbReference type="PANTHER" id="PTHR43495:SF5">
    <property type="entry name" value="GAMMA-AMINOBUTYRIC ACID PERMEASE"/>
    <property type="match status" value="1"/>
</dbReference>
<dbReference type="EMBL" id="MUIZ01000002">
    <property type="protein sequence ID" value="OUK04723.1"/>
    <property type="molecule type" value="Genomic_DNA"/>
</dbReference>
<dbReference type="EMBL" id="JARPYC010000002">
    <property type="protein sequence ID" value="MDT2666222.1"/>
    <property type="molecule type" value="Genomic_DNA"/>
</dbReference>
<dbReference type="Gene3D" id="1.20.1740.10">
    <property type="entry name" value="Amino acid/polyamine transporter I"/>
    <property type="match status" value="1"/>
</dbReference>
<dbReference type="AlphaFoldDB" id="A0A252CDU7"/>
<dbReference type="GO" id="GO:0006865">
    <property type="term" value="P:amino acid transport"/>
    <property type="evidence" value="ECO:0007669"/>
    <property type="project" value="UniProtKB-KW"/>
</dbReference>
<feature type="transmembrane region" description="Helical" evidence="7">
    <location>
        <begin position="335"/>
        <end position="357"/>
    </location>
</feature>
<evidence type="ECO:0000256" key="6">
    <source>
        <dbReference type="ARBA" id="ARBA00023136"/>
    </source>
</evidence>
<organism evidence="11 12">
    <name type="scientific">Lactococcus petauri</name>
    <dbReference type="NCBI Taxonomy" id="1940789"/>
    <lineage>
        <taxon>Bacteria</taxon>
        <taxon>Bacillati</taxon>
        <taxon>Bacillota</taxon>
        <taxon>Bacilli</taxon>
        <taxon>Lactobacillales</taxon>
        <taxon>Streptococcaceae</taxon>
        <taxon>Lactococcus</taxon>
    </lineage>
</organism>
<name>A0A252CDU7_9LACT</name>
<dbReference type="EMBL" id="JARPXR010000004">
    <property type="protein sequence ID" value="MDT2583410.1"/>
    <property type="molecule type" value="Genomic_DNA"/>
</dbReference>
<feature type="transmembrane region" description="Helical" evidence="7">
    <location>
        <begin position="282"/>
        <end position="307"/>
    </location>
</feature>
<feature type="transmembrane region" description="Helical" evidence="7">
    <location>
        <begin position="369"/>
        <end position="389"/>
    </location>
</feature>
<keyword evidence="2" id="KW-0813">Transport</keyword>
<feature type="transmembrane region" description="Helical" evidence="7">
    <location>
        <begin position="202"/>
        <end position="225"/>
    </location>
</feature>
<dbReference type="Proteomes" id="UP001262817">
    <property type="component" value="Unassembled WGS sequence"/>
</dbReference>
<feature type="transmembrane region" description="Helical" evidence="7">
    <location>
        <begin position="396"/>
        <end position="416"/>
    </location>
</feature>
<gene>
    <name evidence="11" type="ORF">BZZ03_02860</name>
    <name evidence="9" type="ORF">P7D17_04695</name>
    <name evidence="10" type="ORF">P7D34_03105</name>
</gene>
<feature type="domain" description="Amino acid permease/ SLC12A" evidence="8">
    <location>
        <begin position="16"/>
        <end position="436"/>
    </location>
</feature>
<dbReference type="PANTHER" id="PTHR43495">
    <property type="entry name" value="GABA PERMEASE"/>
    <property type="match status" value="1"/>
</dbReference>
<evidence type="ECO:0000313" key="9">
    <source>
        <dbReference type="EMBL" id="MDT2583410.1"/>
    </source>
</evidence>
<feature type="transmembrane region" description="Helical" evidence="7">
    <location>
        <begin position="126"/>
        <end position="147"/>
    </location>
</feature>